<gene>
    <name evidence="2" type="ORF">Taro_044794</name>
</gene>
<keyword evidence="1" id="KW-0812">Transmembrane</keyword>
<keyword evidence="3" id="KW-1185">Reference proteome</keyword>
<evidence type="ECO:0000313" key="3">
    <source>
        <dbReference type="Proteomes" id="UP000652761"/>
    </source>
</evidence>
<dbReference type="OrthoDB" id="529675at2759"/>
<evidence type="ECO:0000256" key="1">
    <source>
        <dbReference type="SAM" id="Phobius"/>
    </source>
</evidence>
<organism evidence="2 3">
    <name type="scientific">Colocasia esculenta</name>
    <name type="common">Wild taro</name>
    <name type="synonym">Arum esculentum</name>
    <dbReference type="NCBI Taxonomy" id="4460"/>
    <lineage>
        <taxon>Eukaryota</taxon>
        <taxon>Viridiplantae</taxon>
        <taxon>Streptophyta</taxon>
        <taxon>Embryophyta</taxon>
        <taxon>Tracheophyta</taxon>
        <taxon>Spermatophyta</taxon>
        <taxon>Magnoliopsida</taxon>
        <taxon>Liliopsida</taxon>
        <taxon>Araceae</taxon>
        <taxon>Aroideae</taxon>
        <taxon>Colocasieae</taxon>
        <taxon>Colocasia</taxon>
    </lineage>
</organism>
<evidence type="ECO:0000313" key="2">
    <source>
        <dbReference type="EMBL" id="MQM11883.1"/>
    </source>
</evidence>
<accession>A0A843WK67</accession>
<feature type="transmembrane region" description="Helical" evidence="1">
    <location>
        <begin position="214"/>
        <end position="236"/>
    </location>
</feature>
<sequence>MAGNGVARMAAIPLLCSRACGVGRVRRGRSAQCRNVIPCSHESPDSNWRSGSVCPMLETRRPMANNPTPGVRWSAFSVGARCPVAGARGSVPGVRRPLPSVLMALIFLVRCLVVGWIDLFSFRFIEFGDDGGPAAKELKPKFDLVSKHIHAHLGFQIAEIEMKHVIASAISVRAFGGVLFIFGSTLGANLLALYLAIVTPIVFDFYNYDVEKPVFAQLFVKFTQNLALFGALLFFLGMKTSVPRRTAKKKAPKTKTL</sequence>
<keyword evidence="1" id="KW-1133">Transmembrane helix</keyword>
<dbReference type="PANTHER" id="PTHR31474">
    <property type="entry name" value="HR-LIKE LESION-INDUCER"/>
    <property type="match status" value="1"/>
</dbReference>
<dbReference type="Pfam" id="PF05514">
    <property type="entry name" value="HR_lesion"/>
    <property type="match status" value="1"/>
</dbReference>
<dbReference type="EMBL" id="NMUH01005135">
    <property type="protein sequence ID" value="MQM11883.1"/>
    <property type="molecule type" value="Genomic_DNA"/>
</dbReference>
<dbReference type="AlphaFoldDB" id="A0A843WK67"/>
<dbReference type="Proteomes" id="UP000652761">
    <property type="component" value="Unassembled WGS sequence"/>
</dbReference>
<dbReference type="PANTHER" id="PTHR31474:SF1">
    <property type="entry name" value="EXPRESSED PROTEIN"/>
    <property type="match status" value="1"/>
</dbReference>
<protein>
    <submittedName>
        <fullName evidence="2">Uncharacterized protein</fullName>
    </submittedName>
</protein>
<name>A0A843WK67_COLES</name>
<dbReference type="InterPro" id="IPR008637">
    <property type="entry name" value="HR_lesion"/>
</dbReference>
<reference evidence="2" key="1">
    <citation type="submission" date="2017-07" db="EMBL/GenBank/DDBJ databases">
        <title>Taro Niue Genome Assembly and Annotation.</title>
        <authorList>
            <person name="Atibalentja N."/>
            <person name="Keating K."/>
            <person name="Fields C.J."/>
        </authorList>
    </citation>
    <scope>NUCLEOTIDE SEQUENCE</scope>
    <source>
        <strain evidence="2">Niue_2</strain>
        <tissue evidence="2">Leaf</tissue>
    </source>
</reference>
<keyword evidence="1" id="KW-0472">Membrane</keyword>
<comment type="caution">
    <text evidence="2">The sequence shown here is derived from an EMBL/GenBank/DDBJ whole genome shotgun (WGS) entry which is preliminary data.</text>
</comment>
<proteinExistence type="predicted"/>